<organism evidence="1 2">
    <name type="scientific">Pseudomonas putida</name>
    <name type="common">Arthrobacter siderocapsulatus</name>
    <dbReference type="NCBI Taxonomy" id="303"/>
    <lineage>
        <taxon>Bacteria</taxon>
        <taxon>Pseudomonadati</taxon>
        <taxon>Pseudomonadota</taxon>
        <taxon>Gammaproteobacteria</taxon>
        <taxon>Pseudomonadales</taxon>
        <taxon>Pseudomonadaceae</taxon>
        <taxon>Pseudomonas</taxon>
    </lineage>
</organism>
<reference evidence="1" key="1">
    <citation type="submission" date="2020-10" db="EMBL/GenBank/DDBJ databases">
        <title>Genome sequences of Pseudomonas isolates.</title>
        <authorList>
            <person name="Wessels L."/>
            <person name="Reich F."/>
            <person name="Hammerl J."/>
        </authorList>
    </citation>
    <scope>NUCLEOTIDE SEQUENCE</scope>
    <source>
        <strain evidence="1">20-MO00640-0</strain>
    </source>
</reference>
<gene>
    <name evidence="1" type="ORF">IR015_06210</name>
</gene>
<protein>
    <submittedName>
        <fullName evidence="1">Helix-turn-helix transcriptional regulator</fullName>
    </submittedName>
</protein>
<dbReference type="RefSeq" id="WP_196182567.1">
    <property type="nucleotide sequence ID" value="NZ_JADLJW010000003.1"/>
</dbReference>
<proteinExistence type="predicted"/>
<comment type="caution">
    <text evidence="1">The sequence shown here is derived from an EMBL/GenBank/DDBJ whole genome shotgun (WGS) entry which is preliminary data.</text>
</comment>
<evidence type="ECO:0000313" key="1">
    <source>
        <dbReference type="EMBL" id="MBF8735002.1"/>
    </source>
</evidence>
<dbReference type="AlphaFoldDB" id="A0AAW4BPA1"/>
<name>A0AAW4BPA1_PSEPU</name>
<dbReference type="EMBL" id="JADLKB010000004">
    <property type="protein sequence ID" value="MBF8735002.1"/>
    <property type="molecule type" value="Genomic_DNA"/>
</dbReference>
<evidence type="ECO:0000313" key="2">
    <source>
        <dbReference type="Proteomes" id="UP000639504"/>
    </source>
</evidence>
<dbReference type="Proteomes" id="UP000639504">
    <property type="component" value="Unassembled WGS sequence"/>
</dbReference>
<sequence>MLESAGSVVVQEVVKVLMARLLSRRKPAINESEPHGYAVEVGERIRTLREDLLGFSKRRMCELLGLNSVTLLERYESGIEEFPLSLTRRVEELFFLNADFLDGGTVSVFRNFYLCSDECAKYLGEGYEPVLICNPKERSELFCYVTFERNTVGFRELHVGSLLSSFVSSGGGRLNIQCLINAMLDANLPAARAKIYKVSEMAWDAAKFDCYHLNTADLSRRVTDFECCDVWGRWYAESLESRQRWIDT</sequence>
<accession>A0AAW4BPA1</accession>